<evidence type="ECO:0000256" key="3">
    <source>
        <dbReference type="SAM" id="MobiDB-lite"/>
    </source>
</evidence>
<dbReference type="GO" id="GO:0016491">
    <property type="term" value="F:oxidoreductase activity"/>
    <property type="evidence" value="ECO:0007669"/>
    <property type="project" value="UniProtKB-KW"/>
</dbReference>
<organism evidence="4 5">
    <name type="scientific">Martelella mediterranea</name>
    <dbReference type="NCBI Taxonomy" id="293089"/>
    <lineage>
        <taxon>Bacteria</taxon>
        <taxon>Pseudomonadati</taxon>
        <taxon>Pseudomonadota</taxon>
        <taxon>Alphaproteobacteria</taxon>
        <taxon>Hyphomicrobiales</taxon>
        <taxon>Aurantimonadaceae</taxon>
        <taxon>Martelella</taxon>
    </lineage>
</organism>
<dbReference type="InterPro" id="IPR043144">
    <property type="entry name" value="Mal/L-sulf/L-lact_DH-like_ah"/>
</dbReference>
<comment type="similarity">
    <text evidence="1">Belongs to the LDH2/MDH2 oxidoreductase family.</text>
</comment>
<dbReference type="OrthoDB" id="9811519at2"/>
<dbReference type="InterPro" id="IPR043143">
    <property type="entry name" value="Mal/L-sulf/L-lact_DH-like_NADP"/>
</dbReference>
<dbReference type="AlphaFoldDB" id="A0A4R3NSU7"/>
<evidence type="ECO:0000256" key="1">
    <source>
        <dbReference type="ARBA" id="ARBA00006056"/>
    </source>
</evidence>
<dbReference type="InterPro" id="IPR036111">
    <property type="entry name" value="Mal/L-sulfo/L-lacto_DH-like_sf"/>
</dbReference>
<sequence>MAEEFVQISTGEALTLGKSLLEKAGYSEDHARTITECVVRAQMDECHSHGLYRLISCCELIERGKVDPSAVPSVEDRAPAIVRVDSKRGVSLAGFEAGLPKLAEKAKASGIAAMAINNCFHFSALWPEVEAISDHGLVGIAMTVSHAWVAPAGGTKPVFGTNPFAFGWPRPDKHPFVFDFATSAIARGDIELHRRAGTPLPEGTAIDAEGKPTTDPEAAVGGAMLTFGGHKGSALSAMIELLAGPLIGDMMSAESMAFDDGARVTPLHGELIIALDPESFLGQATAVNLKRGDALFDAIEAQVDAIEAQGARVPSARRYVARARNEKSGTMPVKPNVLEELKARAKAL</sequence>
<dbReference type="SUPFAM" id="SSF89733">
    <property type="entry name" value="L-sulfolactate dehydrogenase-like"/>
    <property type="match status" value="1"/>
</dbReference>
<accession>A0A4R3NSU7</accession>
<keyword evidence="2" id="KW-0560">Oxidoreductase</keyword>
<dbReference type="EMBL" id="SMAR01000022">
    <property type="protein sequence ID" value="TCT36307.1"/>
    <property type="molecule type" value="Genomic_DNA"/>
</dbReference>
<keyword evidence="5" id="KW-1185">Reference proteome</keyword>
<dbReference type="Pfam" id="PF02615">
    <property type="entry name" value="Ldh_2"/>
    <property type="match status" value="1"/>
</dbReference>
<evidence type="ECO:0000313" key="5">
    <source>
        <dbReference type="Proteomes" id="UP000295097"/>
    </source>
</evidence>
<protein>
    <submittedName>
        <fullName evidence="4">LDH2 family malate/lactate/ureidoglycolate dehydrogenase</fullName>
    </submittedName>
</protein>
<name>A0A4R3NSU7_9HYPH</name>
<dbReference type="PANTHER" id="PTHR11091:SF0">
    <property type="entry name" value="MALATE DEHYDROGENASE"/>
    <property type="match status" value="1"/>
</dbReference>
<evidence type="ECO:0000313" key="4">
    <source>
        <dbReference type="EMBL" id="TCT36307.1"/>
    </source>
</evidence>
<dbReference type="RefSeq" id="WP_132312617.1">
    <property type="nucleotide sequence ID" value="NZ_SMAR01000022.1"/>
</dbReference>
<proteinExistence type="inferred from homology"/>
<evidence type="ECO:0000256" key="2">
    <source>
        <dbReference type="ARBA" id="ARBA00023002"/>
    </source>
</evidence>
<feature type="region of interest" description="Disordered" evidence="3">
    <location>
        <begin position="196"/>
        <end position="215"/>
    </location>
</feature>
<dbReference type="Gene3D" id="1.10.1530.10">
    <property type="match status" value="1"/>
</dbReference>
<dbReference type="Proteomes" id="UP000295097">
    <property type="component" value="Unassembled WGS sequence"/>
</dbReference>
<dbReference type="InterPro" id="IPR003767">
    <property type="entry name" value="Malate/L-lactate_DH-like"/>
</dbReference>
<dbReference type="Gene3D" id="3.30.1370.60">
    <property type="entry name" value="Hypothetical oxidoreductase yiak, domain 2"/>
    <property type="match status" value="1"/>
</dbReference>
<gene>
    <name evidence="4" type="ORF">EDC90_102236</name>
</gene>
<dbReference type="PANTHER" id="PTHR11091">
    <property type="entry name" value="OXIDOREDUCTASE-RELATED"/>
    <property type="match status" value="1"/>
</dbReference>
<comment type="caution">
    <text evidence="4">The sequence shown here is derived from an EMBL/GenBank/DDBJ whole genome shotgun (WGS) entry which is preliminary data.</text>
</comment>
<reference evidence="4 5" key="1">
    <citation type="submission" date="2019-03" db="EMBL/GenBank/DDBJ databases">
        <title>Freshwater and sediment microbial communities from various areas in North America, analyzing microbe dynamics in response to fracking.</title>
        <authorList>
            <person name="Lamendella R."/>
        </authorList>
    </citation>
    <scope>NUCLEOTIDE SEQUENCE [LARGE SCALE GENOMIC DNA]</scope>
    <source>
        <strain evidence="4 5">175.2</strain>
    </source>
</reference>